<feature type="domain" description="SCP" evidence="4">
    <location>
        <begin position="49"/>
        <end position="181"/>
    </location>
</feature>
<dbReference type="SMART" id="SM00198">
    <property type="entry name" value="SCP"/>
    <property type="match status" value="1"/>
</dbReference>
<dbReference type="CDD" id="cd05381">
    <property type="entry name" value="CAP_PR-1"/>
    <property type="match status" value="1"/>
</dbReference>
<sequence length="223" mass="25335">MEMGTEFSRTTLGTFLFLSSLVSLSLSHSTHELSSHLISRRLLKQTSNSEIQQYLIPHNILRAQQRLPPLKWSKKLAKYASWWAHKRQGDCALIHSTSNYGENLFWGSGKDWEPGDAVTAWAAEKSYYNHESNRCTDNQDCLHYTQIIWKKSFKIGCAKVVCRSGDTLITCNYDPHVKATDQASLMNAVVCGLSCLPLNCRSRTVDRLGIARKMIYTYIPQGE</sequence>
<dbReference type="PRINTS" id="PR00838">
    <property type="entry name" value="V5ALLERGEN"/>
</dbReference>
<dbReference type="PANTHER" id="PTHR10334">
    <property type="entry name" value="CYSTEINE-RICH SECRETORY PROTEIN-RELATED"/>
    <property type="match status" value="1"/>
</dbReference>
<organism evidence="5 6">
    <name type="scientific">Hibiscus sabdariffa</name>
    <name type="common">roselle</name>
    <dbReference type="NCBI Taxonomy" id="183260"/>
    <lineage>
        <taxon>Eukaryota</taxon>
        <taxon>Viridiplantae</taxon>
        <taxon>Streptophyta</taxon>
        <taxon>Embryophyta</taxon>
        <taxon>Tracheophyta</taxon>
        <taxon>Spermatophyta</taxon>
        <taxon>Magnoliopsida</taxon>
        <taxon>eudicotyledons</taxon>
        <taxon>Gunneridae</taxon>
        <taxon>Pentapetalae</taxon>
        <taxon>rosids</taxon>
        <taxon>malvids</taxon>
        <taxon>Malvales</taxon>
        <taxon>Malvaceae</taxon>
        <taxon>Malvoideae</taxon>
        <taxon>Hibiscus</taxon>
    </lineage>
</organism>
<keyword evidence="2" id="KW-0611">Plant defense</keyword>
<keyword evidence="2" id="KW-0568">Pathogenesis-related protein</keyword>
<evidence type="ECO:0000256" key="2">
    <source>
        <dbReference type="ARBA" id="ARBA00023265"/>
    </source>
</evidence>
<comment type="function">
    <text evidence="1">Probably involved in the defense reaction of plants against pathogens.</text>
</comment>
<dbReference type="SUPFAM" id="SSF55797">
    <property type="entry name" value="PR-1-like"/>
    <property type="match status" value="1"/>
</dbReference>
<dbReference type="EMBL" id="JBBPBM010000001">
    <property type="protein sequence ID" value="KAK8602627.1"/>
    <property type="molecule type" value="Genomic_DNA"/>
</dbReference>
<protein>
    <recommendedName>
        <fullName evidence="4">SCP domain-containing protein</fullName>
    </recommendedName>
</protein>
<evidence type="ECO:0000256" key="3">
    <source>
        <dbReference type="SAM" id="SignalP"/>
    </source>
</evidence>
<dbReference type="Proteomes" id="UP001472677">
    <property type="component" value="Unassembled WGS sequence"/>
</dbReference>
<evidence type="ECO:0000313" key="5">
    <source>
        <dbReference type="EMBL" id="KAK8602627.1"/>
    </source>
</evidence>
<name>A0ABR2GJ82_9ROSI</name>
<dbReference type="InterPro" id="IPR035940">
    <property type="entry name" value="CAP_sf"/>
</dbReference>
<proteinExistence type="predicted"/>
<gene>
    <name evidence="5" type="ORF">V6N12_052431</name>
</gene>
<accession>A0ABR2GJ82</accession>
<dbReference type="InterPro" id="IPR014044">
    <property type="entry name" value="CAP_dom"/>
</dbReference>
<reference evidence="5 6" key="1">
    <citation type="journal article" date="2024" name="G3 (Bethesda)">
        <title>Genome assembly of Hibiscus sabdariffa L. provides insights into metabolisms of medicinal natural products.</title>
        <authorList>
            <person name="Kim T."/>
        </authorList>
    </citation>
    <scope>NUCLEOTIDE SEQUENCE [LARGE SCALE GENOMIC DNA]</scope>
    <source>
        <strain evidence="5">TK-2024</strain>
        <tissue evidence="5">Old leaves</tissue>
    </source>
</reference>
<keyword evidence="6" id="KW-1185">Reference proteome</keyword>
<feature type="chain" id="PRO_5046306358" description="SCP domain-containing protein" evidence="3">
    <location>
        <begin position="28"/>
        <end position="223"/>
    </location>
</feature>
<comment type="caution">
    <text evidence="5">The sequence shown here is derived from an EMBL/GenBank/DDBJ whole genome shotgun (WGS) entry which is preliminary data.</text>
</comment>
<dbReference type="PRINTS" id="PR00837">
    <property type="entry name" value="V5TPXLIKE"/>
</dbReference>
<dbReference type="InterPro" id="IPR001283">
    <property type="entry name" value="CRISP-related"/>
</dbReference>
<dbReference type="InterPro" id="IPR002413">
    <property type="entry name" value="V5_allergen-like"/>
</dbReference>
<dbReference type="Gene3D" id="3.40.33.10">
    <property type="entry name" value="CAP"/>
    <property type="match status" value="1"/>
</dbReference>
<evidence type="ECO:0000256" key="1">
    <source>
        <dbReference type="ARBA" id="ARBA00003143"/>
    </source>
</evidence>
<keyword evidence="3" id="KW-0732">Signal</keyword>
<feature type="signal peptide" evidence="3">
    <location>
        <begin position="1"/>
        <end position="27"/>
    </location>
</feature>
<evidence type="ECO:0000313" key="6">
    <source>
        <dbReference type="Proteomes" id="UP001472677"/>
    </source>
</evidence>
<evidence type="ECO:0000259" key="4">
    <source>
        <dbReference type="SMART" id="SM00198"/>
    </source>
</evidence>
<dbReference type="Pfam" id="PF00188">
    <property type="entry name" value="CAP"/>
    <property type="match status" value="1"/>
</dbReference>